<dbReference type="InterPro" id="IPR050791">
    <property type="entry name" value="Aldo-Keto_reductase"/>
</dbReference>
<keyword evidence="1" id="KW-0560">Oxidoreductase</keyword>
<dbReference type="EMBL" id="JBBEUB010000001">
    <property type="protein sequence ID" value="MEJ2901719.1"/>
    <property type="molecule type" value="Genomic_DNA"/>
</dbReference>
<dbReference type="SUPFAM" id="SSF51430">
    <property type="entry name" value="NAD(P)-linked oxidoreductase"/>
    <property type="match status" value="1"/>
</dbReference>
<dbReference type="CDD" id="cd19078">
    <property type="entry name" value="AKR_AKR13C1_2"/>
    <property type="match status" value="1"/>
</dbReference>
<keyword evidence="4" id="KW-1185">Reference proteome</keyword>
<evidence type="ECO:0000313" key="4">
    <source>
        <dbReference type="Proteomes" id="UP001378956"/>
    </source>
</evidence>
<feature type="domain" description="NADP-dependent oxidoreductase" evidence="2">
    <location>
        <begin position="63"/>
        <end position="356"/>
    </location>
</feature>
<dbReference type="InterPro" id="IPR036812">
    <property type="entry name" value="NAD(P)_OxRdtase_dom_sf"/>
</dbReference>
<evidence type="ECO:0000259" key="2">
    <source>
        <dbReference type="Pfam" id="PF00248"/>
    </source>
</evidence>
<reference evidence="3 4" key="1">
    <citation type="submission" date="2024-03" db="EMBL/GenBank/DDBJ databases">
        <title>Sequence of Lycoming College Course Isolates.</title>
        <authorList>
            <person name="Plotts O."/>
            <person name="Newman J."/>
        </authorList>
    </citation>
    <scope>NUCLEOTIDE SEQUENCE [LARGE SCALE GENOMIC DNA]</scope>
    <source>
        <strain evidence="3 4">CJB-3</strain>
    </source>
</reference>
<evidence type="ECO:0000256" key="1">
    <source>
        <dbReference type="ARBA" id="ARBA00023002"/>
    </source>
</evidence>
<dbReference type="InterPro" id="IPR019546">
    <property type="entry name" value="TAT_signal_bac_arc"/>
</dbReference>
<comment type="caution">
    <text evidence="3">The sequence shown here is derived from an EMBL/GenBank/DDBJ whole genome shotgun (WGS) entry which is preliminary data.</text>
</comment>
<dbReference type="InterPro" id="IPR023210">
    <property type="entry name" value="NADP_OxRdtase_dom"/>
</dbReference>
<dbReference type="NCBIfam" id="TIGR01409">
    <property type="entry name" value="TAT_signal_seq"/>
    <property type="match status" value="1"/>
</dbReference>
<dbReference type="Proteomes" id="UP001378956">
    <property type="component" value="Unassembled WGS sequence"/>
</dbReference>
<dbReference type="PANTHER" id="PTHR43625">
    <property type="entry name" value="AFLATOXIN B1 ALDEHYDE REDUCTASE"/>
    <property type="match status" value="1"/>
</dbReference>
<sequence>MEKSKINRRGFLTAGALATTAMAIAPMEFVKGNGKITEEDRFTANDKSSIAKRKLGKLEVSSIGLGCMSMTSNSYNPPRDKNAMVKVIRGAVDLGITFLDTAEVYGPYTSEEYVGEALKPIRNKVILASKLGFKLENGKRTGRDSRPESIRKALEGMLSRLQTDRIDLLYLHRVDPQVPIEDVAGTVKDLISEGKVLHFGLSEASHENIRKAHRVQSVTALQNEYSLLERVHENGTLDLCEELGIGFVPWCPVARGFLADKFNEYTRFAPESRFNDVKSFSPEGISSNMVLIDLVREWSDLKGVTPSQFSLAWLMAQKPWIVPIPGTTKLHHLKENIGAVNIRFSSAELKDFRSALEKIKVFGVRPLESASKDL</sequence>
<gene>
    <name evidence="3" type="ORF">WAE58_04760</name>
</gene>
<organism evidence="3 4">
    <name type="scientific">Pedobacter panaciterrae</name>
    <dbReference type="NCBI Taxonomy" id="363849"/>
    <lineage>
        <taxon>Bacteria</taxon>
        <taxon>Pseudomonadati</taxon>
        <taxon>Bacteroidota</taxon>
        <taxon>Sphingobacteriia</taxon>
        <taxon>Sphingobacteriales</taxon>
        <taxon>Sphingobacteriaceae</taxon>
        <taxon>Pedobacter</taxon>
    </lineage>
</organism>
<evidence type="ECO:0000313" key="3">
    <source>
        <dbReference type="EMBL" id="MEJ2901719.1"/>
    </source>
</evidence>
<dbReference type="RefSeq" id="WP_337715577.1">
    <property type="nucleotide sequence ID" value="NZ_JBBEUB010000001.1"/>
</dbReference>
<proteinExistence type="predicted"/>
<accession>A0ABU8NIL4</accession>
<dbReference type="Pfam" id="PF00248">
    <property type="entry name" value="Aldo_ket_red"/>
    <property type="match status" value="1"/>
</dbReference>
<dbReference type="Gene3D" id="3.20.20.100">
    <property type="entry name" value="NADP-dependent oxidoreductase domain"/>
    <property type="match status" value="1"/>
</dbReference>
<protein>
    <submittedName>
        <fullName evidence="3">Aldo/keto reductase</fullName>
    </submittedName>
</protein>
<dbReference type="PANTHER" id="PTHR43625:SF77">
    <property type="entry name" value="ALDO-KETO REDUCTASE"/>
    <property type="match status" value="1"/>
</dbReference>
<name>A0ABU8NIL4_9SPHI</name>